<dbReference type="PANTHER" id="PTHR43194:SF2">
    <property type="entry name" value="PEROXISOMAL MEMBRANE PROTEIN LPX1"/>
    <property type="match status" value="1"/>
</dbReference>
<dbReference type="Pfam" id="PF00561">
    <property type="entry name" value="Abhydrolase_1"/>
    <property type="match status" value="1"/>
</dbReference>
<dbReference type="InterPro" id="IPR050228">
    <property type="entry name" value="Carboxylesterase_BioH"/>
</dbReference>
<dbReference type="GO" id="GO:0016787">
    <property type="term" value="F:hydrolase activity"/>
    <property type="evidence" value="ECO:0007669"/>
    <property type="project" value="UniProtKB-KW"/>
</dbReference>
<evidence type="ECO:0000259" key="1">
    <source>
        <dbReference type="Pfam" id="PF00561"/>
    </source>
</evidence>
<dbReference type="PANTHER" id="PTHR43194">
    <property type="entry name" value="HYDROLASE ALPHA/BETA FOLD FAMILY"/>
    <property type="match status" value="1"/>
</dbReference>
<dbReference type="RefSeq" id="WP_378408976.1">
    <property type="nucleotide sequence ID" value="NZ_JBHTCS010000028.1"/>
</dbReference>
<dbReference type="SUPFAM" id="SSF53474">
    <property type="entry name" value="alpha/beta-Hydrolases"/>
    <property type="match status" value="1"/>
</dbReference>
<organism evidence="2 3">
    <name type="scientific">Rhodococcus daqingensis</name>
    <dbReference type="NCBI Taxonomy" id="2479363"/>
    <lineage>
        <taxon>Bacteria</taxon>
        <taxon>Bacillati</taxon>
        <taxon>Actinomycetota</taxon>
        <taxon>Actinomycetes</taxon>
        <taxon>Mycobacteriales</taxon>
        <taxon>Nocardiaceae</taxon>
        <taxon>Rhodococcus</taxon>
    </lineage>
</organism>
<name>A0ABW2S567_9NOCA</name>
<feature type="domain" description="AB hydrolase-1" evidence="1">
    <location>
        <begin position="23"/>
        <end position="129"/>
    </location>
</feature>
<evidence type="ECO:0000313" key="2">
    <source>
        <dbReference type="EMBL" id="MFC7450884.1"/>
    </source>
</evidence>
<comment type="caution">
    <text evidence="2">The sequence shown here is derived from an EMBL/GenBank/DDBJ whole genome shotgun (WGS) entry which is preliminary data.</text>
</comment>
<protein>
    <submittedName>
        <fullName evidence="2">Alpha/beta fold hydrolase</fullName>
    </submittedName>
</protein>
<reference evidence="3" key="1">
    <citation type="journal article" date="2019" name="Int. J. Syst. Evol. Microbiol.">
        <title>The Global Catalogue of Microorganisms (GCM) 10K type strain sequencing project: providing services to taxonomists for standard genome sequencing and annotation.</title>
        <authorList>
            <consortium name="The Broad Institute Genomics Platform"/>
            <consortium name="The Broad Institute Genome Sequencing Center for Infectious Disease"/>
            <person name="Wu L."/>
            <person name="Ma J."/>
        </authorList>
    </citation>
    <scope>NUCLEOTIDE SEQUENCE [LARGE SCALE GENOMIC DNA]</scope>
    <source>
        <strain evidence="3">ICMP 19430</strain>
    </source>
</reference>
<dbReference type="EMBL" id="JBHTCS010000028">
    <property type="protein sequence ID" value="MFC7450884.1"/>
    <property type="molecule type" value="Genomic_DNA"/>
</dbReference>
<dbReference type="InterPro" id="IPR029058">
    <property type="entry name" value="AB_hydrolase_fold"/>
</dbReference>
<keyword evidence="2" id="KW-0378">Hydrolase</keyword>
<dbReference type="InterPro" id="IPR000073">
    <property type="entry name" value="AB_hydrolase_1"/>
</dbReference>
<gene>
    <name evidence="2" type="ORF">ACFQS9_23585</name>
</gene>
<dbReference type="Proteomes" id="UP001596484">
    <property type="component" value="Unassembled WGS sequence"/>
</dbReference>
<proteinExistence type="predicted"/>
<dbReference type="PRINTS" id="PR00111">
    <property type="entry name" value="ABHYDROLASE"/>
</dbReference>
<sequence length="246" mass="26499">MAFVTARGARFHTVELGSSGPQVVMLHGLFTGSIASWYLTVAPAVADRARIRLIDWRGHGLSERTPSGYGSDQMARDLAALTEDLERFAIVGHSFGAIVAVRFAIAQPDRVTRMALVDPPLADGARPWWTPDQSLLTREQARAATPRPGARHRAGLALCHLIEETTILPELEAEPPLTGADVRELARIPTTIVVGAQSPYRAAAEEIAGVWPGTSCRVLPGAHDLQVAARKPLADLLVRFLEVPDG</sequence>
<evidence type="ECO:0000313" key="3">
    <source>
        <dbReference type="Proteomes" id="UP001596484"/>
    </source>
</evidence>
<dbReference type="Gene3D" id="3.40.50.1820">
    <property type="entry name" value="alpha/beta hydrolase"/>
    <property type="match status" value="1"/>
</dbReference>
<keyword evidence="3" id="KW-1185">Reference proteome</keyword>
<accession>A0ABW2S567</accession>